<dbReference type="Proteomes" id="UP000324222">
    <property type="component" value="Unassembled WGS sequence"/>
</dbReference>
<feature type="region of interest" description="Disordered" evidence="1">
    <location>
        <begin position="54"/>
        <end position="97"/>
    </location>
</feature>
<name>A0A5B7CXM4_PORTR</name>
<dbReference type="EMBL" id="VSRR010000203">
    <property type="protein sequence ID" value="MPC12203.1"/>
    <property type="molecule type" value="Genomic_DNA"/>
</dbReference>
<feature type="region of interest" description="Disordered" evidence="1">
    <location>
        <begin position="1"/>
        <end position="27"/>
    </location>
</feature>
<accession>A0A5B7CXM4</accession>
<evidence type="ECO:0000313" key="2">
    <source>
        <dbReference type="EMBL" id="MPC12203.1"/>
    </source>
</evidence>
<comment type="caution">
    <text evidence="2">The sequence shown here is derived from an EMBL/GenBank/DDBJ whole genome shotgun (WGS) entry which is preliminary data.</text>
</comment>
<keyword evidence="3" id="KW-1185">Reference proteome</keyword>
<evidence type="ECO:0000313" key="3">
    <source>
        <dbReference type="Proteomes" id="UP000324222"/>
    </source>
</evidence>
<reference evidence="2 3" key="1">
    <citation type="submission" date="2019-05" db="EMBL/GenBank/DDBJ databases">
        <title>Another draft genome of Portunus trituberculatus and its Hox gene families provides insights of decapod evolution.</title>
        <authorList>
            <person name="Jeong J.-H."/>
            <person name="Song I."/>
            <person name="Kim S."/>
            <person name="Choi T."/>
            <person name="Kim D."/>
            <person name="Ryu S."/>
            <person name="Kim W."/>
        </authorList>
    </citation>
    <scope>NUCLEOTIDE SEQUENCE [LARGE SCALE GENOMIC DNA]</scope>
    <source>
        <tissue evidence="2">Muscle</tissue>
    </source>
</reference>
<organism evidence="2 3">
    <name type="scientific">Portunus trituberculatus</name>
    <name type="common">Swimming crab</name>
    <name type="synonym">Neptunus trituberculatus</name>
    <dbReference type="NCBI Taxonomy" id="210409"/>
    <lineage>
        <taxon>Eukaryota</taxon>
        <taxon>Metazoa</taxon>
        <taxon>Ecdysozoa</taxon>
        <taxon>Arthropoda</taxon>
        <taxon>Crustacea</taxon>
        <taxon>Multicrustacea</taxon>
        <taxon>Malacostraca</taxon>
        <taxon>Eumalacostraca</taxon>
        <taxon>Eucarida</taxon>
        <taxon>Decapoda</taxon>
        <taxon>Pleocyemata</taxon>
        <taxon>Brachyura</taxon>
        <taxon>Eubrachyura</taxon>
        <taxon>Portunoidea</taxon>
        <taxon>Portunidae</taxon>
        <taxon>Portuninae</taxon>
        <taxon>Portunus</taxon>
    </lineage>
</organism>
<feature type="compositionally biased region" description="Low complexity" evidence="1">
    <location>
        <begin position="54"/>
        <end position="72"/>
    </location>
</feature>
<protein>
    <submittedName>
        <fullName evidence="2">Uncharacterized protein</fullName>
    </submittedName>
</protein>
<sequence>MLPRTEKIVVGKQHAESDQAVADREQPKDVLQVEVAVIHVHPFLSLATRVKLAEPSSASIASSPSTASSPEPSRSPEPKAKGLMTVTSSSSSTSSEMADACVGKAYQCQNFH</sequence>
<proteinExistence type="predicted"/>
<evidence type="ECO:0000256" key="1">
    <source>
        <dbReference type="SAM" id="MobiDB-lite"/>
    </source>
</evidence>
<dbReference type="AlphaFoldDB" id="A0A5B7CXM4"/>
<gene>
    <name evidence="2" type="ORF">E2C01_004880</name>
</gene>